<name>A0A557RGW9_9GAMM</name>
<keyword evidence="11" id="KW-1185">Reference proteome</keyword>
<evidence type="ECO:0000256" key="6">
    <source>
        <dbReference type="ARBA" id="ARBA00023235"/>
    </source>
</evidence>
<dbReference type="GO" id="GO:0006457">
    <property type="term" value="P:protein folding"/>
    <property type="evidence" value="ECO:0007669"/>
    <property type="project" value="UniProtKB-UniRule"/>
</dbReference>
<reference evidence="10 11" key="1">
    <citation type="submission" date="2019-07" db="EMBL/GenBank/DDBJ databases">
        <title>Reclasification of Spiribacter aquaticus.</title>
        <authorList>
            <person name="Leon M.J."/>
            <person name="Sanchez-Porro C."/>
            <person name="Ventosa A."/>
        </authorList>
    </citation>
    <scope>NUCLEOTIDE SEQUENCE [LARGE SCALE GENOMIC DNA]</scope>
    <source>
        <strain evidence="10 11">SP30</strain>
    </source>
</reference>
<keyword evidence="4 7" id="KW-0697">Rotamase</keyword>
<feature type="coiled-coil region" evidence="8">
    <location>
        <begin position="137"/>
        <end position="169"/>
    </location>
</feature>
<keyword evidence="3 7" id="KW-0574">Periplasm</keyword>
<protein>
    <recommendedName>
        <fullName evidence="7">Chaperone SurA</fullName>
    </recommendedName>
    <alternativeName>
        <fullName evidence="7">Peptidyl-prolyl cis-trans isomerase SurA</fullName>
        <shortName evidence="7">PPIase SurA</shortName>
        <ecNumber evidence="7">5.2.1.8</ecNumber>
    </alternativeName>
    <alternativeName>
        <fullName evidence="7">Rotamase SurA</fullName>
    </alternativeName>
</protein>
<dbReference type="PANTHER" id="PTHR47637:SF1">
    <property type="entry name" value="CHAPERONE SURA"/>
    <property type="match status" value="1"/>
</dbReference>
<comment type="domain">
    <text evidence="7">The PPIase activity resides only in the second parvulin domain. The N-terminal region and the C-terminal tail are necessary and sufficient for the chaperone activity of SurA. The PPIase activity is dispensable for SurA to function as a chaperone. The N-terminal region and the C-terminal tail are also required for porin recognition.</text>
</comment>
<feature type="signal peptide" evidence="7">
    <location>
        <begin position="1"/>
        <end position="19"/>
    </location>
</feature>
<keyword evidence="2 7" id="KW-0677">Repeat</keyword>
<dbReference type="AlphaFoldDB" id="A0A557RGW9"/>
<evidence type="ECO:0000259" key="9">
    <source>
        <dbReference type="PROSITE" id="PS50198"/>
    </source>
</evidence>
<dbReference type="Gene3D" id="1.10.4030.10">
    <property type="entry name" value="Porin chaperone SurA, peptide-binding domain"/>
    <property type="match status" value="1"/>
</dbReference>
<keyword evidence="5 7" id="KW-0143">Chaperone</keyword>
<gene>
    <name evidence="7" type="primary">surA</name>
    <name evidence="10" type="ORF">FPL11_06945</name>
</gene>
<dbReference type="Pfam" id="PF09312">
    <property type="entry name" value="SurA_N"/>
    <property type="match status" value="1"/>
</dbReference>
<dbReference type="GO" id="GO:0043165">
    <property type="term" value="P:Gram-negative-bacterium-type cell outer membrane assembly"/>
    <property type="evidence" value="ECO:0007669"/>
    <property type="project" value="InterPro"/>
</dbReference>
<dbReference type="GO" id="GO:0051082">
    <property type="term" value="F:unfolded protein binding"/>
    <property type="evidence" value="ECO:0007669"/>
    <property type="project" value="UniProtKB-UniRule"/>
</dbReference>
<comment type="caution">
    <text evidence="10">The sequence shown here is derived from an EMBL/GenBank/DDBJ whole genome shotgun (WGS) entry which is preliminary data.</text>
</comment>
<evidence type="ECO:0000256" key="2">
    <source>
        <dbReference type="ARBA" id="ARBA00022737"/>
    </source>
</evidence>
<feature type="domain" description="PpiC" evidence="9">
    <location>
        <begin position="167"/>
        <end position="268"/>
    </location>
</feature>
<comment type="function">
    <text evidence="7">Chaperone involved in the correct folding and assembly of outer membrane proteins. Recognizes specific patterns of aromatic residues and the orientation of their side chains, which are found more frequently in integral outer membrane proteins. May act in both early periplasmic and late outer membrane-associated steps of protein maturation.</text>
</comment>
<dbReference type="InterPro" id="IPR000297">
    <property type="entry name" value="PPIase_PpiC"/>
</dbReference>
<dbReference type="GO" id="GO:0003755">
    <property type="term" value="F:peptidyl-prolyl cis-trans isomerase activity"/>
    <property type="evidence" value="ECO:0007669"/>
    <property type="project" value="UniProtKB-UniRule"/>
</dbReference>
<dbReference type="EMBL" id="VMKP01000003">
    <property type="protein sequence ID" value="TVO64392.1"/>
    <property type="molecule type" value="Genomic_DNA"/>
</dbReference>
<dbReference type="InterPro" id="IPR023058">
    <property type="entry name" value="PPIase_PpiC_CS"/>
</dbReference>
<dbReference type="InterPro" id="IPR015391">
    <property type="entry name" value="SurA_N"/>
</dbReference>
<dbReference type="PANTHER" id="PTHR47637">
    <property type="entry name" value="CHAPERONE SURA"/>
    <property type="match status" value="1"/>
</dbReference>
<keyword evidence="6 7" id="KW-0413">Isomerase</keyword>
<dbReference type="InterPro" id="IPR023034">
    <property type="entry name" value="PPIase_SurA"/>
</dbReference>
<evidence type="ECO:0000313" key="10">
    <source>
        <dbReference type="EMBL" id="TVO64392.1"/>
    </source>
</evidence>
<keyword evidence="1 7" id="KW-0732">Signal</keyword>
<accession>A0A557RGW9</accession>
<organism evidence="10 11">
    <name type="scientific">Spiribacter aquaticus</name>
    <dbReference type="NCBI Taxonomy" id="1935996"/>
    <lineage>
        <taxon>Bacteria</taxon>
        <taxon>Pseudomonadati</taxon>
        <taxon>Pseudomonadota</taxon>
        <taxon>Gammaproteobacteria</taxon>
        <taxon>Chromatiales</taxon>
        <taxon>Ectothiorhodospiraceae</taxon>
        <taxon>Spiribacter</taxon>
    </lineage>
</organism>
<evidence type="ECO:0000256" key="8">
    <source>
        <dbReference type="SAM" id="Coils"/>
    </source>
</evidence>
<feature type="chain" id="PRO_5022276747" description="Chaperone SurA" evidence="7">
    <location>
        <begin position="20"/>
        <end position="424"/>
    </location>
</feature>
<dbReference type="InterPro" id="IPR027304">
    <property type="entry name" value="Trigger_fact/SurA_dom_sf"/>
</dbReference>
<keyword evidence="8" id="KW-0175">Coiled coil</keyword>
<dbReference type="PROSITE" id="PS01096">
    <property type="entry name" value="PPIC_PPIASE_1"/>
    <property type="match status" value="1"/>
</dbReference>
<dbReference type="Gene3D" id="3.10.50.40">
    <property type="match status" value="2"/>
</dbReference>
<evidence type="ECO:0000256" key="1">
    <source>
        <dbReference type="ARBA" id="ARBA00022729"/>
    </source>
</evidence>
<evidence type="ECO:0000313" key="11">
    <source>
        <dbReference type="Proteomes" id="UP000316688"/>
    </source>
</evidence>
<dbReference type="InterPro" id="IPR050280">
    <property type="entry name" value="OMP_Chaperone_SurA"/>
</dbReference>
<dbReference type="Pfam" id="PF13616">
    <property type="entry name" value="Rotamase_3"/>
    <property type="match status" value="1"/>
</dbReference>
<dbReference type="GO" id="GO:0030288">
    <property type="term" value="C:outer membrane-bounded periplasmic space"/>
    <property type="evidence" value="ECO:0007669"/>
    <property type="project" value="InterPro"/>
</dbReference>
<dbReference type="GO" id="GO:0042277">
    <property type="term" value="F:peptide binding"/>
    <property type="evidence" value="ECO:0007669"/>
    <property type="project" value="InterPro"/>
</dbReference>
<evidence type="ECO:0000256" key="3">
    <source>
        <dbReference type="ARBA" id="ARBA00022764"/>
    </source>
</evidence>
<dbReference type="SUPFAM" id="SSF54534">
    <property type="entry name" value="FKBP-like"/>
    <property type="match status" value="2"/>
</dbReference>
<dbReference type="InterPro" id="IPR046357">
    <property type="entry name" value="PPIase_dom_sf"/>
</dbReference>
<dbReference type="SUPFAM" id="SSF109998">
    <property type="entry name" value="Triger factor/SurA peptide-binding domain-like"/>
    <property type="match status" value="1"/>
</dbReference>
<dbReference type="HAMAP" id="MF_01183">
    <property type="entry name" value="Chaperone_SurA"/>
    <property type="match status" value="1"/>
</dbReference>
<evidence type="ECO:0000256" key="4">
    <source>
        <dbReference type="ARBA" id="ARBA00023110"/>
    </source>
</evidence>
<comment type="subcellular location">
    <subcellularLocation>
        <location evidence="7">Periplasm</location>
    </subcellularLocation>
    <text evidence="7">Is capable of associating with the outer membrane.</text>
</comment>
<feature type="domain" description="PpiC" evidence="9">
    <location>
        <begin position="277"/>
        <end position="376"/>
    </location>
</feature>
<evidence type="ECO:0000256" key="7">
    <source>
        <dbReference type="HAMAP-Rule" id="MF_01183"/>
    </source>
</evidence>
<dbReference type="GO" id="GO:0050821">
    <property type="term" value="P:protein stabilization"/>
    <property type="evidence" value="ECO:0007669"/>
    <property type="project" value="InterPro"/>
</dbReference>
<dbReference type="PROSITE" id="PS50198">
    <property type="entry name" value="PPIC_PPIASE_2"/>
    <property type="match status" value="2"/>
</dbReference>
<proteinExistence type="inferred from homology"/>
<dbReference type="EC" id="5.2.1.8" evidence="7"/>
<evidence type="ECO:0000256" key="5">
    <source>
        <dbReference type="ARBA" id="ARBA00023186"/>
    </source>
</evidence>
<dbReference type="Proteomes" id="UP000316688">
    <property type="component" value="Unassembled WGS sequence"/>
</dbReference>
<sequence precursor="true">MMRTLLAILLFAIVQTAQAEEVLLDRIVALVNDDVVLQSELEGELASVRQNLEQRDVRMPPADELRAQVLDRLIVQTLQMNVAERRGIRVDSATLDAAVRRVAERNNLSLEGLRDALSGQGMNMSVFRDQLRRDITINRLRQQVMNQRLDVTEQEIQQFIERNRSLDRDYRLSQILISVPEAASADVIETAHREADTVIERLDSGESFARVATAASDARNALEGGDLGWVPASQLPSAAASAIRDLQPGEHTAALRTPAGFQIYRLEDTRGSSEAMVEQSRVRHILIQPNEVVSNEDARLRLSSLRSRIESGGDFADLARANSDDPGSASNGGAIGWVDPANLPDSFGEAINSLDVGETSEIFRTRGGWHIAQVLERRTRDASESIAREEAEQAIRERKREEEIELWLRELRNEAYIERRLGGG</sequence>
<comment type="catalytic activity">
    <reaction evidence="7">
        <text>[protein]-peptidylproline (omega=180) = [protein]-peptidylproline (omega=0)</text>
        <dbReference type="Rhea" id="RHEA:16237"/>
        <dbReference type="Rhea" id="RHEA-COMP:10747"/>
        <dbReference type="Rhea" id="RHEA-COMP:10748"/>
        <dbReference type="ChEBI" id="CHEBI:83833"/>
        <dbReference type="ChEBI" id="CHEBI:83834"/>
        <dbReference type="EC" id="5.2.1.8"/>
    </reaction>
</comment>